<organism evidence="1 2">
    <name type="scientific">Lactococcus phage 66901</name>
    <dbReference type="NCBI Taxonomy" id="2029671"/>
    <lineage>
        <taxon>Viruses</taxon>
        <taxon>Duplodnaviria</taxon>
        <taxon>Heunggongvirae</taxon>
        <taxon>Uroviricota</taxon>
        <taxon>Caudoviricetes</taxon>
        <taxon>Skunavirus</taxon>
        <taxon>Skunavirus sv66901</taxon>
    </lineage>
</organism>
<dbReference type="Proteomes" id="UP000256648">
    <property type="component" value="Segment"/>
</dbReference>
<keyword evidence="2" id="KW-1185">Reference proteome</keyword>
<accession>A0A343JQD2</accession>
<sequence>MPDGANHVAFAYSKDGKNGFTTIYPNLNLLNGTDFKNYKPKVEEHLSATVKTGGVFNKPYVSASYNNPTVNSYTDVLEWDFDKEHFKPSTTYTFSFYVKGKGTIRTHIYPSLIDTSVDILADGKATKPTADGAYDWELTNEWIRHTYTFTTKSSITEGQHVLFRLFTGNSADICLPKIEEGSTATPWTPSFSEVTVEDYPSYIGTYTDNNSNTQSTDPEKYTWKKIE</sequence>
<gene>
    <name evidence="1" type="ORF">66901_13</name>
</gene>
<name>A0A343JQD2_9CAUD</name>
<proteinExistence type="predicted"/>
<evidence type="ECO:0000313" key="2">
    <source>
        <dbReference type="Proteomes" id="UP000256648"/>
    </source>
</evidence>
<dbReference type="Gene3D" id="2.60.120.260">
    <property type="entry name" value="Galactose-binding domain-like"/>
    <property type="match status" value="1"/>
</dbReference>
<dbReference type="EMBL" id="MF448567">
    <property type="protein sequence ID" value="ASZ71705.1"/>
    <property type="molecule type" value="Genomic_DNA"/>
</dbReference>
<evidence type="ECO:0000313" key="1">
    <source>
        <dbReference type="EMBL" id="ASZ71705.1"/>
    </source>
</evidence>
<reference evidence="1 2" key="1">
    <citation type="submission" date="2017-07" db="EMBL/GenBank/DDBJ databases">
        <title>Comparative genome analysis of lactococcal phages belonging to the virulent 936 group.</title>
        <authorList>
            <person name="Oliveira J."/>
        </authorList>
    </citation>
    <scope>NUCLEOTIDE SEQUENCE [LARGE SCALE GENOMIC DNA]</scope>
</reference>
<protein>
    <submittedName>
        <fullName evidence="1">Major tail extension protein</fullName>
    </submittedName>
</protein>